<accession>A0A7W3MZW8</accession>
<sequence>MDQTIFIVDVQGFSSPERTADDQEEIRRGLERALRTAFADSGLDWDACHYEDRGDGCLMVLPHEHRERLISPLPGHLARELREHNARHRPEAQIRLRAAVHFGDVRRDDRGYSGQAIITTRRMVDAEELKTALDGSSSPLAVIVSDWTFENVVRKSPDHHHHDYRWVTVSPKSGEPIGAWIRLPAPLRRSAPPSTRTFARMPSVGTFARMPSARSAAALGAVLFLVLTLTAGGDALPGGCPRPPAEIRVLASAEKERVIRTVARDFEQVSRDAGGCPTVHVRVASVPFAGAVDASLDQGWLDGEQGEVSAEADVWLPDSGLEVARLRRLLEDGRAPGISVHSLGSVAQSVVVAAVPRQMADALGLDGGAYRWEDMPDWPQRHPGGAFFARPSPRSSSVGLAATVALYRATLHVGALTAETLGEAGAPERLHAVEHIMTQGDEDPMRLLCALRNAPPDSELRRTAFLISEKTVLDYRSQESLADRCGPSSIAPELVPLYAEGGAPLLDHPFVVIDRTELPRSPARSVAVEEFYRYLLGDQAQQRLRQAGYRDTAGVGSGQDPLVPYRPAVREQYGLFDDPALLDAWDRVRRSARVLLAIDQSRTMSEPFPYHKGTRLAAAVDALGLSLRLVGARDEIGLLGFAAGLDGGRDHRLLLPLGRPAAGHRGDMDRALRGLRVLDAAPALHDAIGAAVDRLRADDGDPDTTDAVIAIADGTDPDGPSTAALADRLAAGDPVRVFVIAFRAGGCTAGLDEVTRDSGGECYEVDGMTGMRRALDGIAAGLWGVPRP</sequence>
<organism evidence="2 3">
    <name type="scientific">Thermomonospora cellulosilytica</name>
    <dbReference type="NCBI Taxonomy" id="1411118"/>
    <lineage>
        <taxon>Bacteria</taxon>
        <taxon>Bacillati</taxon>
        <taxon>Actinomycetota</taxon>
        <taxon>Actinomycetes</taxon>
        <taxon>Streptosporangiales</taxon>
        <taxon>Thermomonosporaceae</taxon>
        <taxon>Thermomonospora</taxon>
    </lineage>
</organism>
<dbReference type="RefSeq" id="WP_182706268.1">
    <property type="nucleotide sequence ID" value="NZ_JACJII010000001.1"/>
</dbReference>
<feature type="domain" description="VWFA" evidence="1">
    <location>
        <begin position="593"/>
        <end position="778"/>
    </location>
</feature>
<gene>
    <name evidence="2" type="ORF">HNR21_003840</name>
</gene>
<evidence type="ECO:0000313" key="2">
    <source>
        <dbReference type="EMBL" id="MBA9004958.1"/>
    </source>
</evidence>
<dbReference type="SMART" id="SM00327">
    <property type="entry name" value="VWA"/>
    <property type="match status" value="1"/>
</dbReference>
<evidence type="ECO:0000259" key="1">
    <source>
        <dbReference type="PROSITE" id="PS50234"/>
    </source>
</evidence>
<comment type="caution">
    <text evidence="2">The sequence shown here is derived from an EMBL/GenBank/DDBJ whole genome shotgun (WGS) entry which is preliminary data.</text>
</comment>
<dbReference type="EMBL" id="JACJII010000001">
    <property type="protein sequence ID" value="MBA9004958.1"/>
    <property type="molecule type" value="Genomic_DNA"/>
</dbReference>
<proteinExistence type="predicted"/>
<dbReference type="SUPFAM" id="SSF55073">
    <property type="entry name" value="Nucleotide cyclase"/>
    <property type="match status" value="1"/>
</dbReference>
<protein>
    <recommendedName>
        <fullName evidence="1">VWFA domain-containing protein</fullName>
    </recommendedName>
</protein>
<dbReference type="PROSITE" id="PS50234">
    <property type="entry name" value="VWFA"/>
    <property type="match status" value="1"/>
</dbReference>
<dbReference type="Gene3D" id="3.30.70.1230">
    <property type="entry name" value="Nucleotide cyclase"/>
    <property type="match status" value="1"/>
</dbReference>
<dbReference type="AlphaFoldDB" id="A0A7W3MZW8"/>
<name>A0A7W3MZW8_9ACTN</name>
<dbReference type="Proteomes" id="UP000539313">
    <property type="component" value="Unassembled WGS sequence"/>
</dbReference>
<dbReference type="SUPFAM" id="SSF53300">
    <property type="entry name" value="vWA-like"/>
    <property type="match status" value="1"/>
</dbReference>
<dbReference type="InterPro" id="IPR036465">
    <property type="entry name" value="vWFA_dom_sf"/>
</dbReference>
<reference evidence="2 3" key="1">
    <citation type="submission" date="2020-08" db="EMBL/GenBank/DDBJ databases">
        <title>Sequencing the genomes of 1000 actinobacteria strains.</title>
        <authorList>
            <person name="Klenk H.-P."/>
        </authorList>
    </citation>
    <scope>NUCLEOTIDE SEQUENCE [LARGE SCALE GENOMIC DNA]</scope>
    <source>
        <strain evidence="2 3">DSM 45823</strain>
    </source>
</reference>
<keyword evidence="3" id="KW-1185">Reference proteome</keyword>
<evidence type="ECO:0000313" key="3">
    <source>
        <dbReference type="Proteomes" id="UP000539313"/>
    </source>
</evidence>
<dbReference type="Pfam" id="PF13531">
    <property type="entry name" value="SBP_bac_11"/>
    <property type="match status" value="1"/>
</dbReference>
<dbReference type="Gene3D" id="3.40.50.410">
    <property type="entry name" value="von Willebrand factor, type A domain"/>
    <property type="match status" value="1"/>
</dbReference>
<dbReference type="InterPro" id="IPR029787">
    <property type="entry name" value="Nucleotide_cyclase"/>
</dbReference>
<dbReference type="InterPro" id="IPR002035">
    <property type="entry name" value="VWF_A"/>
</dbReference>